<evidence type="ECO:0000256" key="13">
    <source>
        <dbReference type="ARBA" id="ARBA00023211"/>
    </source>
</evidence>
<evidence type="ECO:0000256" key="11">
    <source>
        <dbReference type="ARBA" id="ARBA00023034"/>
    </source>
</evidence>
<dbReference type="InterPro" id="IPR004139">
    <property type="entry name" value="Glyco_trans_13"/>
</dbReference>
<comment type="catalytic activity">
    <reaction evidence="17">
        <text>N(4)-(alpha-D-Man-(1-&gt;3)-[alpha-D-Man-(1-&gt;3)-[alpha-D-Man-(1-&gt;6)]-alpha-D-Man-(1-&gt;6)]-beta-D-Man-(1-&gt;4)-beta-D-GlcNAc-(1-&gt;4)-beta-D-GlcNAc)-L-asparaginyl-[protein] (N-glucan mannose isomer 5A1,2) + UDP-N-acetyl-alpha-D-glucosamine = N(4)-{beta-D-GlcNAc-(1-&gt;2)-alpha-D-Man-(1-&gt;3)-[alpha-D-Man-(1-&gt;3)-[alpha-D-Man-(1-&gt;6)]-alpha-D-Man-(1-&gt;6)]-beta-D-Man-(1-&gt;4)-beta-D-GlcNAc-(1-&gt;4)-beta-D-GlcNAc}-L-asparaginyl-[protein] + UDP + H(+)</text>
        <dbReference type="Rhea" id="RHEA:11456"/>
        <dbReference type="Rhea" id="RHEA-COMP:14367"/>
        <dbReference type="Rhea" id="RHEA-COMP:14368"/>
        <dbReference type="ChEBI" id="CHEBI:15378"/>
        <dbReference type="ChEBI" id="CHEBI:57705"/>
        <dbReference type="ChEBI" id="CHEBI:58223"/>
        <dbReference type="ChEBI" id="CHEBI:59087"/>
        <dbReference type="ChEBI" id="CHEBI:60625"/>
        <dbReference type="EC" id="2.4.1.101"/>
    </reaction>
</comment>
<reference evidence="20 21" key="1">
    <citation type="journal article" date="2017" name="Curr. Biol.">
        <title>Genome architecture and evolution of a unichromosomal asexual nematode.</title>
        <authorList>
            <person name="Fradin H."/>
            <person name="Zegar C."/>
            <person name="Gutwein M."/>
            <person name="Lucas J."/>
            <person name="Kovtun M."/>
            <person name="Corcoran D."/>
            <person name="Baugh L.R."/>
            <person name="Kiontke K."/>
            <person name="Gunsalus K."/>
            <person name="Fitch D.H."/>
            <person name="Piano F."/>
        </authorList>
    </citation>
    <scope>NUCLEOTIDE SEQUENCE [LARGE SCALE GENOMIC DNA]</scope>
    <source>
        <strain evidence="20">PF1309</strain>
    </source>
</reference>
<dbReference type="Gene3D" id="3.90.550.10">
    <property type="entry name" value="Spore Coat Polysaccharide Biosynthesis Protein SpsA, Chain A"/>
    <property type="match status" value="1"/>
</dbReference>
<evidence type="ECO:0000256" key="17">
    <source>
        <dbReference type="ARBA" id="ARBA00049421"/>
    </source>
</evidence>
<dbReference type="GO" id="GO:0003827">
    <property type="term" value="F:alpha-1,3-mannosylglycoprotein 2-beta-N-acetylglucosaminyltransferase activity"/>
    <property type="evidence" value="ECO:0007669"/>
    <property type="project" value="UniProtKB-EC"/>
</dbReference>
<sequence length="754" mass="87260">MASSAPDSSSSAPLADWVHCNSCFSIPKRGLSFFISSCMHVSCAKCTYSSDVPRAFVTNCAACKENCRFQEINRDLNPELQQLFHNPKDLIAQFVTTITKTVEFQNENRSRLMKHRSEKKKKAISYAQQSRKEIKQLREHERKLIEERNWMNIEMEKKHAQYCKLEFKMMQQQQELETMRREMQTNGRDFNKQNSTKTLPTTGLDSGFGSSNKCLLTSTPLQIRANKKSAMTEVFGEGDTLSPIVDGQLTTPDMLGIKRKLASIFVRSKARLLKPRLVPPNDGLTAMPPLPSPQNVYQRANKFSFPSSIRLSSAIHLDEDAYELEQQQLKKELDQLKLMMKYGKEHMQALKKSLKDHENDENRVLSNLKHPKAVANHRIWKEPIPVLVFACNRAHAVDQHVRKLLKYRPSKQQFPIIVSQDCDDQDVRNTVEGFGDEVQYIKHLSGNKANITVPNEHRMYSAYYRIARHYKLALSHVFDKLGHSSVIITEDDLDIAPDFFEYFSATRYLLSEDPRLWCVSAWNDNGKSNNIDIMANDLLYRSDFFSGLGWMMTSKLWNEFAPIWPNGFWDDWMRDPLRRKGRQCIRPEISRTGMSPDGKIGASKGQFFSKHLAKVVVNNNPYEFTQHNLDYLLEDNYLPWFRKEIESSPLKSIDDLIQMTLDKKRNLSIKSVRYAFHFKTIDNLKFREEYTGNIDYIQKADRLSIMHDFKAGVPRTAYEGTVTCSINGLRIYLVPQSSVKWYDPTWEVPPSYGD</sequence>
<comment type="subcellular location">
    <subcellularLocation>
        <location evidence="2">Golgi apparatus membrane</location>
        <topology evidence="2">Single-pass type II membrane protein</topology>
    </subcellularLocation>
</comment>
<keyword evidence="10" id="KW-1133">Transmembrane helix</keyword>
<dbReference type="Pfam" id="PF03071">
    <property type="entry name" value="GNT-I"/>
    <property type="match status" value="1"/>
</dbReference>
<dbReference type="SUPFAM" id="SSF53448">
    <property type="entry name" value="Nucleotide-diphospho-sugar transferases"/>
    <property type="match status" value="1"/>
</dbReference>
<comment type="function">
    <text evidence="14">Initiates complex N-linked carbohydrate formation. Essential for the conversion of high-mannose to hybrid and complex N-glycans.</text>
</comment>
<comment type="pathway">
    <text evidence="3">Protein modification; protein glycosylation.</text>
</comment>
<dbReference type="Gene3D" id="3.10.180.20">
    <property type="entry name" value="N-Acetylglucosaminyltransferase I, Domain 2"/>
    <property type="match status" value="1"/>
</dbReference>
<keyword evidence="6" id="KW-0808">Transferase</keyword>
<comment type="similarity">
    <text evidence="4">Belongs to the glycosyltransferase 13 family.</text>
</comment>
<keyword evidence="21" id="KW-1185">Reference proteome</keyword>
<evidence type="ECO:0000256" key="1">
    <source>
        <dbReference type="ARBA" id="ARBA00001936"/>
    </source>
</evidence>
<keyword evidence="12" id="KW-0472">Membrane</keyword>
<evidence type="ECO:0000256" key="2">
    <source>
        <dbReference type="ARBA" id="ARBA00004323"/>
    </source>
</evidence>
<keyword evidence="5" id="KW-0328">Glycosyltransferase</keyword>
<evidence type="ECO:0000256" key="8">
    <source>
        <dbReference type="ARBA" id="ARBA00022723"/>
    </source>
</evidence>
<dbReference type="OrthoDB" id="440755at2759"/>
<dbReference type="Proteomes" id="UP000218231">
    <property type="component" value="Unassembled WGS sequence"/>
</dbReference>
<dbReference type="UniPathway" id="UPA00378"/>
<evidence type="ECO:0000256" key="9">
    <source>
        <dbReference type="ARBA" id="ARBA00022968"/>
    </source>
</evidence>
<organism evidence="20 21">
    <name type="scientific">Diploscapter pachys</name>
    <dbReference type="NCBI Taxonomy" id="2018661"/>
    <lineage>
        <taxon>Eukaryota</taxon>
        <taxon>Metazoa</taxon>
        <taxon>Ecdysozoa</taxon>
        <taxon>Nematoda</taxon>
        <taxon>Chromadorea</taxon>
        <taxon>Rhabditida</taxon>
        <taxon>Rhabditina</taxon>
        <taxon>Rhabditomorpha</taxon>
        <taxon>Rhabditoidea</taxon>
        <taxon>Rhabditidae</taxon>
        <taxon>Diploscapter</taxon>
    </lineage>
</organism>
<keyword evidence="11" id="KW-0333">Golgi apparatus</keyword>
<evidence type="ECO:0000256" key="6">
    <source>
        <dbReference type="ARBA" id="ARBA00022679"/>
    </source>
</evidence>
<evidence type="ECO:0000256" key="5">
    <source>
        <dbReference type="ARBA" id="ARBA00022676"/>
    </source>
</evidence>
<dbReference type="CDD" id="cd02514">
    <property type="entry name" value="GT13_GLCNAC-TI"/>
    <property type="match status" value="1"/>
</dbReference>
<evidence type="ECO:0000256" key="16">
    <source>
        <dbReference type="ARBA" id="ARBA00041712"/>
    </source>
</evidence>
<proteinExistence type="inferred from homology"/>
<dbReference type="AlphaFoldDB" id="A0A2A2LJN5"/>
<keyword evidence="13" id="KW-0464">Manganese</keyword>
<evidence type="ECO:0000256" key="10">
    <source>
        <dbReference type="ARBA" id="ARBA00022989"/>
    </source>
</evidence>
<dbReference type="GO" id="GO:0046872">
    <property type="term" value="F:metal ion binding"/>
    <property type="evidence" value="ECO:0007669"/>
    <property type="project" value="UniProtKB-KW"/>
</dbReference>
<dbReference type="InterPro" id="IPR029044">
    <property type="entry name" value="Nucleotide-diphossugar_trans"/>
</dbReference>
<keyword evidence="7" id="KW-0812">Transmembrane</keyword>
<dbReference type="PANTHER" id="PTHR10468:SF0">
    <property type="entry name" value="ALPHA-1,3-MANNOSYL-GLYCOPROTEIN 2-BETA-N-ACETYLGLUCOSAMINYLTRANSFERASE"/>
    <property type="match status" value="1"/>
</dbReference>
<name>A0A2A2LJN5_9BILA</name>
<keyword evidence="9" id="KW-0735">Signal-anchor</keyword>
<keyword evidence="8" id="KW-0479">Metal-binding</keyword>
<dbReference type="GO" id="GO:0000139">
    <property type="term" value="C:Golgi membrane"/>
    <property type="evidence" value="ECO:0007669"/>
    <property type="project" value="UniProtKB-SubCell"/>
</dbReference>
<dbReference type="GO" id="GO:0006487">
    <property type="term" value="P:protein N-linked glycosylation"/>
    <property type="evidence" value="ECO:0007669"/>
    <property type="project" value="TreeGrafter"/>
</dbReference>
<comment type="cofactor">
    <cofactor evidence="1">
        <name>Mn(2+)</name>
        <dbReference type="ChEBI" id="CHEBI:29035"/>
    </cofactor>
</comment>
<gene>
    <name evidence="20" type="ORF">WR25_21028</name>
</gene>
<protein>
    <recommendedName>
        <fullName evidence="15">alpha-1,3-mannosyl-glycoprotein 2-beta-N-acetylglucosaminyltransferase</fullName>
        <ecNumber evidence="15">2.4.1.101</ecNumber>
    </recommendedName>
    <alternativeName>
        <fullName evidence="16">N-glycosyl-oligosaccharide-glycoprotein N-acetylglucosaminyltransferase I</fullName>
    </alternativeName>
</protein>
<evidence type="ECO:0000256" key="15">
    <source>
        <dbReference type="ARBA" id="ARBA00038949"/>
    </source>
</evidence>
<evidence type="ECO:0000256" key="7">
    <source>
        <dbReference type="ARBA" id="ARBA00022692"/>
    </source>
</evidence>
<evidence type="ECO:0000256" key="19">
    <source>
        <dbReference type="SAM" id="MobiDB-lite"/>
    </source>
</evidence>
<evidence type="ECO:0000313" key="21">
    <source>
        <dbReference type="Proteomes" id="UP000218231"/>
    </source>
</evidence>
<dbReference type="EMBL" id="LIAE01006665">
    <property type="protein sequence ID" value="PAV86432.1"/>
    <property type="molecule type" value="Genomic_DNA"/>
</dbReference>
<feature type="coiled-coil region" evidence="18">
    <location>
        <begin position="319"/>
        <end position="367"/>
    </location>
</feature>
<dbReference type="EC" id="2.4.1.101" evidence="15"/>
<dbReference type="FunFam" id="3.90.550.10:FF:000055">
    <property type="entry name" value="Alpha-1,3-mannosyl-glycoprotein 2-beta-N-acetylglucosaminyltransferase"/>
    <property type="match status" value="1"/>
</dbReference>
<feature type="region of interest" description="Disordered" evidence="19">
    <location>
        <begin position="113"/>
        <end position="132"/>
    </location>
</feature>
<comment type="caution">
    <text evidence="20">The sequence shown here is derived from an EMBL/GenBank/DDBJ whole genome shotgun (WGS) entry which is preliminary data.</text>
</comment>
<dbReference type="InterPro" id="IPR052261">
    <property type="entry name" value="Glycosyltransferase_13"/>
</dbReference>
<evidence type="ECO:0000256" key="18">
    <source>
        <dbReference type="SAM" id="Coils"/>
    </source>
</evidence>
<evidence type="ECO:0000313" key="20">
    <source>
        <dbReference type="EMBL" id="PAV86432.1"/>
    </source>
</evidence>
<dbReference type="PANTHER" id="PTHR10468">
    <property type="entry name" value="PROTEIN O-LINKED-MANNOSE BETA-1,2-N-ACETYLGLUCOSAMINYLTRANSFERASE 1/ALPHA-1,3-MANNOSYL-GLYCOPROTEIN 2-BETA-N-ACETYLGLUCOSAMINYLTRANSFERASE"/>
    <property type="match status" value="1"/>
</dbReference>
<evidence type="ECO:0000256" key="14">
    <source>
        <dbReference type="ARBA" id="ARBA00037706"/>
    </source>
</evidence>
<feature type="compositionally biased region" description="Basic residues" evidence="19">
    <location>
        <begin position="113"/>
        <end position="123"/>
    </location>
</feature>
<evidence type="ECO:0000256" key="4">
    <source>
        <dbReference type="ARBA" id="ARBA00006492"/>
    </source>
</evidence>
<accession>A0A2A2LJN5</accession>
<dbReference type="STRING" id="2018661.A0A2A2LJN5"/>
<evidence type="ECO:0000256" key="3">
    <source>
        <dbReference type="ARBA" id="ARBA00004922"/>
    </source>
</evidence>
<evidence type="ECO:0000256" key="12">
    <source>
        <dbReference type="ARBA" id="ARBA00023136"/>
    </source>
</evidence>
<keyword evidence="18" id="KW-0175">Coiled coil</keyword>